<evidence type="ECO:0000313" key="3">
    <source>
        <dbReference type="EMBL" id="OGG06734.1"/>
    </source>
</evidence>
<feature type="non-terminal residue" evidence="3">
    <location>
        <position position="358"/>
    </location>
</feature>
<feature type="chain" id="PRO_5009522785" description="Peptidase S55 domain-containing protein" evidence="1">
    <location>
        <begin position="28"/>
        <end position="358"/>
    </location>
</feature>
<dbReference type="InterPro" id="IPR008763">
    <property type="entry name" value="Peptidase_S55"/>
</dbReference>
<feature type="signal peptide" evidence="1">
    <location>
        <begin position="1"/>
        <end position="27"/>
    </location>
</feature>
<protein>
    <recommendedName>
        <fullName evidence="2">Peptidase S55 domain-containing protein</fullName>
    </recommendedName>
</protein>
<dbReference type="EMBL" id="MFIX01000007">
    <property type="protein sequence ID" value="OGG06734.1"/>
    <property type="molecule type" value="Genomic_DNA"/>
</dbReference>
<evidence type="ECO:0000259" key="2">
    <source>
        <dbReference type="PROSITE" id="PS51494"/>
    </source>
</evidence>
<dbReference type="PROSITE" id="PS51494">
    <property type="entry name" value="SPOIVB"/>
    <property type="match status" value="1"/>
</dbReference>
<keyword evidence="1" id="KW-0732">Signal</keyword>
<evidence type="ECO:0000313" key="4">
    <source>
        <dbReference type="Proteomes" id="UP000179129"/>
    </source>
</evidence>
<evidence type="ECO:0000256" key="1">
    <source>
        <dbReference type="SAM" id="SignalP"/>
    </source>
</evidence>
<dbReference type="AlphaFoldDB" id="A0A1F5Z335"/>
<organism evidence="3 4">
    <name type="scientific">Candidatus Glassbacteria bacterium RIFCSPLOWO2_12_FULL_58_11</name>
    <dbReference type="NCBI Taxonomy" id="1817867"/>
    <lineage>
        <taxon>Bacteria</taxon>
        <taxon>Candidatus Glassiibacteriota</taxon>
    </lineage>
</organism>
<dbReference type="Pfam" id="PF05580">
    <property type="entry name" value="Peptidase_S55"/>
    <property type="match status" value="1"/>
</dbReference>
<dbReference type="Proteomes" id="UP000179129">
    <property type="component" value="Unassembled WGS sequence"/>
</dbReference>
<reference evidence="3 4" key="1">
    <citation type="journal article" date="2016" name="Nat. Commun.">
        <title>Thousands of microbial genomes shed light on interconnected biogeochemical processes in an aquifer system.</title>
        <authorList>
            <person name="Anantharaman K."/>
            <person name="Brown C.T."/>
            <person name="Hug L.A."/>
            <person name="Sharon I."/>
            <person name="Castelle C.J."/>
            <person name="Probst A.J."/>
            <person name="Thomas B.C."/>
            <person name="Singh A."/>
            <person name="Wilkins M.J."/>
            <person name="Karaoz U."/>
            <person name="Brodie E.L."/>
            <person name="Williams K.H."/>
            <person name="Hubbard S.S."/>
            <person name="Banfield J.F."/>
        </authorList>
    </citation>
    <scope>NUCLEOTIDE SEQUENCE [LARGE SCALE GENOMIC DNA]</scope>
</reference>
<accession>A0A1F5Z335</accession>
<comment type="caution">
    <text evidence="3">The sequence shown here is derived from an EMBL/GenBank/DDBJ whole genome shotgun (WGS) entry which is preliminary data.</text>
</comment>
<feature type="domain" description="Peptidase S55" evidence="2">
    <location>
        <begin position="1"/>
        <end position="147"/>
    </location>
</feature>
<dbReference type="STRING" id="1817867.A3F83_16235"/>
<sequence length="358" mass="38179">MRDNFRGLLSASLILLLFRTVPLAGQAAVIDPAPLPVSRIEPGMLGVGRTVFKGDSIEEFQVRIIGTLKNFLPKKDIILAELMGDRLKYTGVIGGMSGSPIYIDGKLIGALAYGWSYAKDPVFGITPIAQMLEIESDVRAQGALAPQSGAAAGRTEGVPNYYSLFDPPKDMLADEAPQEPRPAAGGGSLPRLEVPLIFSGCQPGVVERYGKIFARFGLVPLMGGSAGGAGDSLEASRNFEAGSAVSAQLIRGDLSLAATGTLTWRDENRILAFGHPFLQFGPVDFPMTAADIVTVLPNVERSFKISNSTAFIGSIKADQSNGIYGLVGSEPRMIPLEIGLSLPGNRKESFHYEMVRHK</sequence>
<gene>
    <name evidence="3" type="ORF">A3F83_16235</name>
</gene>
<name>A0A1F5Z335_9BACT</name>
<proteinExistence type="predicted"/>